<dbReference type="eggNOG" id="COG2327">
    <property type="taxonomic scope" value="Bacteria"/>
</dbReference>
<evidence type="ECO:0000313" key="3">
    <source>
        <dbReference type="Proteomes" id="UP000000557"/>
    </source>
</evidence>
<gene>
    <name evidence="2" type="ordered locus">gll3707</name>
</gene>
<dbReference type="Pfam" id="PF04230">
    <property type="entry name" value="PS_pyruv_trans"/>
    <property type="match status" value="1"/>
</dbReference>
<accession>Q7NF20</accession>
<dbReference type="STRING" id="251221.gene:10761223"/>
<dbReference type="KEGG" id="gvi:gll3707"/>
<dbReference type="PhylomeDB" id="Q7NF20"/>
<dbReference type="OrthoDB" id="9799278at2"/>
<dbReference type="InterPro" id="IPR007345">
    <property type="entry name" value="Polysacch_pyruvyl_Trfase"/>
</dbReference>
<organism evidence="2 3">
    <name type="scientific">Gloeobacter violaceus (strain ATCC 29082 / PCC 7421)</name>
    <dbReference type="NCBI Taxonomy" id="251221"/>
    <lineage>
        <taxon>Bacteria</taxon>
        <taxon>Bacillati</taxon>
        <taxon>Cyanobacteriota</taxon>
        <taxon>Cyanophyceae</taxon>
        <taxon>Gloeobacterales</taxon>
        <taxon>Gloeobacteraceae</taxon>
        <taxon>Gloeobacter</taxon>
    </lineage>
</organism>
<reference evidence="2 3" key="2">
    <citation type="journal article" date="2003" name="DNA Res.">
        <title>Complete genome structure of Gloeobacter violaceus PCC 7421, a cyanobacterium that lacks thylakoids (supplement).</title>
        <authorList>
            <person name="Nakamura Y."/>
            <person name="Kaneko T."/>
            <person name="Sato S."/>
            <person name="Mimuro M."/>
            <person name="Miyashita H."/>
            <person name="Tsuchiya T."/>
            <person name="Sasamoto S."/>
            <person name="Watanabe A."/>
            <person name="Kawashima K."/>
            <person name="Kishida Y."/>
            <person name="Kiyokawa C."/>
            <person name="Kohara M."/>
            <person name="Matsumoto M."/>
            <person name="Matsuno A."/>
            <person name="Nakazaki N."/>
            <person name="Shimpo S."/>
            <person name="Takeuchi C."/>
            <person name="Yamada M."/>
            <person name="Tabata S."/>
        </authorList>
    </citation>
    <scope>NUCLEOTIDE SEQUENCE [LARGE SCALE GENOMIC DNA]</scope>
    <source>
        <strain evidence="3">ATCC 29082 / PCC 7421</strain>
    </source>
</reference>
<keyword evidence="3" id="KW-1185">Reference proteome</keyword>
<dbReference type="RefSeq" id="WP_011143696.1">
    <property type="nucleotide sequence ID" value="NC_005125.1"/>
</dbReference>
<dbReference type="Proteomes" id="UP000000557">
    <property type="component" value="Chromosome"/>
</dbReference>
<evidence type="ECO:0000259" key="1">
    <source>
        <dbReference type="Pfam" id="PF04230"/>
    </source>
</evidence>
<sequence length="368" mass="41231">MKIGIVTFHHTTNYGATLQTYALWKSLSRQGHAVEIIDYQPTAAVKYYLKEFLPGRPVLSNLQKAWKMSAFLRSQMRLGAKTCYTREQLKRRHGQYDAVICGSDQIWCIDAFRGYDPSFFLDFVDGRTTRKISYAASAGYTRTLGERQGAIRDLLADFWALSVRDANTAGLVERECGFTSTHVLDPTFLVDYGEFLAQPTAGNYLLIYKMGPMSRPEEQSILALAKVRGLKIVSVGFEHRIADQNLIGAGPVEWINGFAGARFVFTDTFHGTIFSIIFRKPFYTFISKNKAAKIGDLLHNLGLAERMIDAQSEPVVDFGDLDYTAVNPRLEERIAGSKAFLRQALTSARPILLPRPHPAAVLYRPALG</sequence>
<dbReference type="InParanoid" id="Q7NF20"/>
<proteinExistence type="predicted"/>
<dbReference type="PATRIC" id="fig|251221.4.peg.3740"/>
<dbReference type="HOGENOM" id="CLU_025617_1_0_3"/>
<protein>
    <submittedName>
        <fullName evidence="2">Gll3707 protein</fullName>
    </submittedName>
</protein>
<name>Q7NF20_GLOVI</name>
<feature type="domain" description="Polysaccharide pyruvyl transferase" evidence="1">
    <location>
        <begin position="13"/>
        <end position="285"/>
    </location>
</feature>
<evidence type="ECO:0000313" key="2">
    <source>
        <dbReference type="EMBL" id="BAC91648.1"/>
    </source>
</evidence>
<dbReference type="EMBL" id="BA000045">
    <property type="protein sequence ID" value="BAC91648.1"/>
    <property type="molecule type" value="Genomic_DNA"/>
</dbReference>
<dbReference type="EnsemblBacteria" id="BAC91648">
    <property type="protein sequence ID" value="BAC91648"/>
    <property type="gene ID" value="BAC91648"/>
</dbReference>
<reference evidence="2 3" key="1">
    <citation type="journal article" date="2003" name="DNA Res.">
        <title>Complete genome structure of Gloeobacter violaceus PCC 7421, a cyanobacterium that lacks thylakoids.</title>
        <authorList>
            <person name="Nakamura Y."/>
            <person name="Kaneko T."/>
            <person name="Sato S."/>
            <person name="Mimuro M."/>
            <person name="Miyashita H."/>
            <person name="Tsuchiya T."/>
            <person name="Sasamoto S."/>
            <person name="Watanabe A."/>
            <person name="Kawashima K."/>
            <person name="Kishida Y."/>
            <person name="Kiyokawa C."/>
            <person name="Kohara M."/>
            <person name="Matsumoto M."/>
            <person name="Matsuno A."/>
            <person name="Nakazaki N."/>
            <person name="Shimpo S."/>
            <person name="Takeuchi C."/>
            <person name="Yamada M."/>
            <person name="Tabata S."/>
        </authorList>
    </citation>
    <scope>NUCLEOTIDE SEQUENCE [LARGE SCALE GENOMIC DNA]</scope>
    <source>
        <strain evidence="3">ATCC 29082 / PCC 7421</strain>
    </source>
</reference>
<dbReference type="AlphaFoldDB" id="Q7NF20"/>